<comment type="caution">
    <text evidence="3">The sequence shown here is derived from an EMBL/GenBank/DDBJ whole genome shotgun (WGS) entry which is preliminary data.</text>
</comment>
<name>A0A1R0GM58_9FUNG</name>
<feature type="compositionally biased region" description="Polar residues" evidence="2">
    <location>
        <begin position="46"/>
        <end position="70"/>
    </location>
</feature>
<keyword evidence="1" id="KW-0175">Coiled coil</keyword>
<gene>
    <name evidence="4" type="ORF">AYI68_g7941</name>
    <name evidence="3" type="ORF">AYI68_g7994</name>
</gene>
<dbReference type="AlphaFoldDB" id="A0A1R0GM58"/>
<evidence type="ECO:0000256" key="2">
    <source>
        <dbReference type="SAM" id="MobiDB-lite"/>
    </source>
</evidence>
<evidence type="ECO:0000256" key="1">
    <source>
        <dbReference type="SAM" id="Coils"/>
    </source>
</evidence>
<feature type="compositionally biased region" description="Polar residues" evidence="2">
    <location>
        <begin position="1"/>
        <end position="38"/>
    </location>
</feature>
<feature type="coiled-coil region" evidence="1">
    <location>
        <begin position="177"/>
        <end position="253"/>
    </location>
</feature>
<feature type="compositionally biased region" description="Low complexity" evidence="2">
    <location>
        <begin position="72"/>
        <end position="88"/>
    </location>
</feature>
<dbReference type="OrthoDB" id="5561196at2759"/>
<keyword evidence="5" id="KW-1185">Reference proteome</keyword>
<feature type="region of interest" description="Disordered" evidence="2">
    <location>
        <begin position="394"/>
        <end position="419"/>
    </location>
</feature>
<feature type="region of interest" description="Disordered" evidence="2">
    <location>
        <begin position="1"/>
        <end position="105"/>
    </location>
</feature>
<evidence type="ECO:0000313" key="4">
    <source>
        <dbReference type="EMBL" id="OLY78019.1"/>
    </source>
</evidence>
<dbReference type="EMBL" id="LSSL01007502">
    <property type="protein sequence ID" value="OLY77967.1"/>
    <property type="molecule type" value="Genomic_DNA"/>
</dbReference>
<proteinExistence type="predicted"/>
<accession>A0A1R0GM58</accession>
<reference evidence="3" key="2">
    <citation type="submission" date="2017-01" db="EMBL/GenBank/DDBJ databases">
        <authorList>
            <person name="Mah S.A."/>
            <person name="Swanson W.J."/>
            <person name="Moy G.W."/>
            <person name="Vacquier V.D."/>
        </authorList>
    </citation>
    <scope>NUCLEOTIDE SEQUENCE</scope>
    <source>
        <strain evidence="3">ALG-7-W6</strain>
    </source>
</reference>
<dbReference type="Proteomes" id="UP000187455">
    <property type="component" value="Unassembled WGS sequence"/>
</dbReference>
<dbReference type="EMBL" id="LSSL01007384">
    <property type="protein sequence ID" value="OLY78019.1"/>
    <property type="molecule type" value="Genomic_DNA"/>
</dbReference>
<evidence type="ECO:0000313" key="3">
    <source>
        <dbReference type="EMBL" id="OLY77967.1"/>
    </source>
</evidence>
<sequence>MSLTHTSDPVKNVRSESVQPSSGISVRRNQLSSPSSKQRPSRLRNSRISPFPLSQTSRQTVSPSTNSTRDISVPGPASSSAFPSLSTSDQKTKISTDGKSLFSDIKSPPQIISPINESAPDSKFVSNIVPPTTRFSSISKSETPKRFTFDPSKNPYFMNKTRFNSYSDSLHNDHSQSSFLTEKVQSLEKKVENLQNQLNSQYNLINDLEDMNSNLILEADSQLAANLELLDAAENYKSKVKSLESELSKYKSISCKQKKELDSLNSDLQALNIKNGTPSIRAQSFSRNNNAQPNRISSTLPLTYKLSGLTIQLKSKFSRAPQPSALLSPKSKSTNFAKPNNSILTSNSNLLNLIDKTELFLNNLLIEDDQDALAVFGKNMKAFADISPNISTKRFNNSPRTSPNLNNNKTVPSVPNNRQNGDLIANDLKKSNPDLISDIKECKNCTDFKETIDSLIQDISYYRSSNSELERKLVRAIESHNELVDIFEKNSIPYK</sequence>
<organism evidence="3 5">
    <name type="scientific">Smittium mucronatum</name>
    <dbReference type="NCBI Taxonomy" id="133383"/>
    <lineage>
        <taxon>Eukaryota</taxon>
        <taxon>Fungi</taxon>
        <taxon>Fungi incertae sedis</taxon>
        <taxon>Zoopagomycota</taxon>
        <taxon>Kickxellomycotina</taxon>
        <taxon>Harpellomycetes</taxon>
        <taxon>Harpellales</taxon>
        <taxon>Legeriomycetaceae</taxon>
        <taxon>Smittium</taxon>
    </lineage>
</organism>
<reference evidence="3 5" key="1">
    <citation type="journal article" date="2016" name="Mol. Biol. Evol.">
        <title>Genome-Wide Survey of Gut Fungi (Harpellales) Reveals the First Horizontally Transferred Ubiquitin Gene from a Mosquito Host.</title>
        <authorList>
            <person name="Wang Y."/>
            <person name="White M.M."/>
            <person name="Kvist S."/>
            <person name="Moncalvo J.M."/>
        </authorList>
    </citation>
    <scope>NUCLEOTIDE SEQUENCE [LARGE SCALE GENOMIC DNA]</scope>
    <source>
        <strain evidence="3 5">ALG-7-W6</strain>
    </source>
</reference>
<protein>
    <submittedName>
        <fullName evidence="3">Uncharacterized protein</fullName>
    </submittedName>
</protein>
<evidence type="ECO:0000313" key="5">
    <source>
        <dbReference type="Proteomes" id="UP000187455"/>
    </source>
</evidence>